<dbReference type="PRINTS" id="PR00109">
    <property type="entry name" value="TYRKINASE"/>
</dbReference>
<comment type="caution">
    <text evidence="2">The sequence shown here is derived from an EMBL/GenBank/DDBJ whole genome shotgun (WGS) entry which is preliminary data.</text>
</comment>
<name>A0A9N9H1I7_9GLOM</name>
<dbReference type="SMART" id="SM00220">
    <property type="entry name" value="S_TKc"/>
    <property type="match status" value="1"/>
</dbReference>
<feature type="domain" description="Protein kinase" evidence="1">
    <location>
        <begin position="54"/>
        <end position="311"/>
    </location>
</feature>
<sequence length="443" mass="51328">MSLLEKIEINIEKPQNDTIKLIAQNNATFTYSDHLSPSYTPANELTCDIDYDELLELKYKAQGGFGRIYTALWREQLVAAKFIVRENSKDFTRELRALRKSKECEEHIIKFFGLSKDKGTGEYIFVMKYADSGSLKDYLTQELTLDHKISLCKDIIKGLAFLHKHNIIHRDLHPNNVLIHQERALLADFGLSKSLLSKTLSKIRGIPPYVDPRVLIDDSDYPHPLEVSYDIYSFGVLMWEIYTCSPPFSGRNFYTLNFQLCMNGLREKRIVGMPMDYVKIYEKCWSNDPSDRPNTTRVLKDLEKLKKQPTVTKDDIKNIQEDHDSKLSIITTKELEKVNRNSNDNVQQREPKNNELHNKIEGEDDKNVNLMIEMIDDLKAENLAMKAESRAKDEKLLNMENMIGELCRELKNIKEQLRMTEGLNCNNSVEMDESTRVTSSVDR</sequence>
<evidence type="ECO:0000259" key="1">
    <source>
        <dbReference type="PROSITE" id="PS50011"/>
    </source>
</evidence>
<reference evidence="2" key="1">
    <citation type="submission" date="2021-06" db="EMBL/GenBank/DDBJ databases">
        <authorList>
            <person name="Kallberg Y."/>
            <person name="Tangrot J."/>
            <person name="Rosling A."/>
        </authorList>
    </citation>
    <scope>NUCLEOTIDE SEQUENCE</scope>
    <source>
        <strain evidence="2">FL966</strain>
    </source>
</reference>
<proteinExistence type="predicted"/>
<dbReference type="AlphaFoldDB" id="A0A9N9H1I7"/>
<dbReference type="PROSITE" id="PS50011">
    <property type="entry name" value="PROTEIN_KINASE_DOM"/>
    <property type="match status" value="1"/>
</dbReference>
<dbReference type="GO" id="GO:0004674">
    <property type="term" value="F:protein serine/threonine kinase activity"/>
    <property type="evidence" value="ECO:0007669"/>
    <property type="project" value="TreeGrafter"/>
</dbReference>
<dbReference type="SUPFAM" id="SSF56112">
    <property type="entry name" value="Protein kinase-like (PK-like)"/>
    <property type="match status" value="1"/>
</dbReference>
<organism evidence="2 3">
    <name type="scientific">Cetraspora pellucida</name>
    <dbReference type="NCBI Taxonomy" id="1433469"/>
    <lineage>
        <taxon>Eukaryota</taxon>
        <taxon>Fungi</taxon>
        <taxon>Fungi incertae sedis</taxon>
        <taxon>Mucoromycota</taxon>
        <taxon>Glomeromycotina</taxon>
        <taxon>Glomeromycetes</taxon>
        <taxon>Diversisporales</taxon>
        <taxon>Gigasporaceae</taxon>
        <taxon>Cetraspora</taxon>
    </lineage>
</organism>
<dbReference type="EMBL" id="CAJVQA010007005">
    <property type="protein sequence ID" value="CAG8649795.1"/>
    <property type="molecule type" value="Genomic_DNA"/>
</dbReference>
<dbReference type="InterPro" id="IPR011009">
    <property type="entry name" value="Kinase-like_dom_sf"/>
</dbReference>
<dbReference type="Gene3D" id="1.10.510.10">
    <property type="entry name" value="Transferase(Phosphotransferase) domain 1"/>
    <property type="match status" value="1"/>
</dbReference>
<accession>A0A9N9H1I7</accession>
<evidence type="ECO:0000313" key="2">
    <source>
        <dbReference type="EMBL" id="CAG8649795.1"/>
    </source>
</evidence>
<dbReference type="PANTHER" id="PTHR44329">
    <property type="entry name" value="SERINE/THREONINE-PROTEIN KINASE TNNI3K-RELATED"/>
    <property type="match status" value="1"/>
</dbReference>
<dbReference type="InterPro" id="IPR051681">
    <property type="entry name" value="Ser/Thr_Kinases-Pseudokinases"/>
</dbReference>
<gene>
    <name evidence="2" type="ORF">CPELLU_LOCUS9270</name>
</gene>
<dbReference type="InterPro" id="IPR000719">
    <property type="entry name" value="Prot_kinase_dom"/>
</dbReference>
<dbReference type="Proteomes" id="UP000789759">
    <property type="component" value="Unassembled WGS sequence"/>
</dbReference>
<keyword evidence="3" id="KW-1185">Reference proteome</keyword>
<dbReference type="Pfam" id="PF07714">
    <property type="entry name" value="PK_Tyr_Ser-Thr"/>
    <property type="match status" value="1"/>
</dbReference>
<dbReference type="InterPro" id="IPR001245">
    <property type="entry name" value="Ser-Thr/Tyr_kinase_cat_dom"/>
</dbReference>
<dbReference type="PANTHER" id="PTHR44329:SF289">
    <property type="entry name" value="SERINE_THREONINE-PROTEIN KINASE VIK"/>
    <property type="match status" value="1"/>
</dbReference>
<dbReference type="OrthoDB" id="10261027at2759"/>
<evidence type="ECO:0000313" key="3">
    <source>
        <dbReference type="Proteomes" id="UP000789759"/>
    </source>
</evidence>
<dbReference type="Gene3D" id="3.30.200.20">
    <property type="entry name" value="Phosphorylase Kinase, domain 1"/>
    <property type="match status" value="1"/>
</dbReference>
<protein>
    <submittedName>
        <fullName evidence="2">19959_t:CDS:1</fullName>
    </submittedName>
</protein>
<dbReference type="GO" id="GO:0005524">
    <property type="term" value="F:ATP binding"/>
    <property type="evidence" value="ECO:0007669"/>
    <property type="project" value="InterPro"/>
</dbReference>